<dbReference type="PANTHER" id="PTHR30576:SF10">
    <property type="entry name" value="SLL5057 PROTEIN"/>
    <property type="match status" value="1"/>
</dbReference>
<dbReference type="InterPro" id="IPR003362">
    <property type="entry name" value="Bact_transf"/>
</dbReference>
<keyword evidence="4" id="KW-0808">Transferase</keyword>
<dbReference type="Pfam" id="PF02397">
    <property type="entry name" value="Bac_transf"/>
    <property type="match status" value="1"/>
</dbReference>
<dbReference type="PANTHER" id="PTHR30576">
    <property type="entry name" value="COLANIC BIOSYNTHESIS UDP-GLUCOSE LIPID CARRIER TRANSFERASE"/>
    <property type="match status" value="1"/>
</dbReference>
<dbReference type="Proteomes" id="UP000316304">
    <property type="component" value="Unassembled WGS sequence"/>
</dbReference>
<evidence type="ECO:0000313" key="5">
    <source>
        <dbReference type="Proteomes" id="UP000316304"/>
    </source>
</evidence>
<dbReference type="RefSeq" id="WP_231612206.1">
    <property type="nucleotide sequence ID" value="NZ_SJPT01000003.1"/>
</dbReference>
<evidence type="ECO:0000256" key="1">
    <source>
        <dbReference type="ARBA" id="ARBA00006464"/>
    </source>
</evidence>
<feature type="region of interest" description="Disordered" evidence="2">
    <location>
        <begin position="130"/>
        <end position="156"/>
    </location>
</feature>
<evidence type="ECO:0000256" key="2">
    <source>
        <dbReference type="SAM" id="MobiDB-lite"/>
    </source>
</evidence>
<gene>
    <name evidence="4" type="primary">pglC</name>
    <name evidence="4" type="ORF">Pla52o_19390</name>
</gene>
<evidence type="ECO:0000313" key="4">
    <source>
        <dbReference type="EMBL" id="TWU24016.1"/>
    </source>
</evidence>
<dbReference type="EC" id="2.7.8.36" evidence="4"/>
<proteinExistence type="inferred from homology"/>
<dbReference type="EMBL" id="SJPT01000003">
    <property type="protein sequence ID" value="TWU24016.1"/>
    <property type="molecule type" value="Genomic_DNA"/>
</dbReference>
<sequence length="405" mass="45851">MLQLISRYTTEFAFRRRLNTWILTEREFNREIARERARTVRRNIPFCVLSIELCRGHRNTKNVRKLAKLIRRNVRMSDEKGHLSRFTIGVLLLDTPEMGGRIVMDRLNGLANSHDHKVEISLRVYDPQAFGQDKESGDDEDSSSGGGTPSGREPQVQLRAPLVAADQARYSHADLIGPQAASSSPPASRGPRAYDFMAPRVDTVSFKVDSIVKRGFDIVCASLGLVLAAPVVAMAALAVRRDGGPAFFLQHREGRDGVPFTMYKLRTMVVNAESQQDSLREQSERDGPAFKMTHDPRVTRLGQFLRSTCLDELPQLYNVLRGEMSIVGPRPLPVSESRACETWHRRRLDVRPGITCYWQVAKEKADTFDAWMRMDLAYVDHANLWNDMTLMAQTVSVPLRRKGSR</sequence>
<feature type="domain" description="Bacterial sugar transferase" evidence="3">
    <location>
        <begin position="213"/>
        <end position="398"/>
    </location>
</feature>
<accession>A0A5C6CLJ6</accession>
<protein>
    <submittedName>
        <fullName evidence="4">Undecaprenyl phosphate N,N'-diacetylbacillosamine 1-phosphate transferase</fullName>
        <ecNumber evidence="4">2.7.8.36</ecNumber>
    </submittedName>
</protein>
<dbReference type="GO" id="GO:0102334">
    <property type="term" value="F:N,N'-diacetylbacilliosaminyl-1-phosphate transferase activity"/>
    <property type="evidence" value="ECO:0007669"/>
    <property type="project" value="UniProtKB-EC"/>
</dbReference>
<comment type="caution">
    <text evidence="4">The sequence shown here is derived from an EMBL/GenBank/DDBJ whole genome shotgun (WGS) entry which is preliminary data.</text>
</comment>
<keyword evidence="5" id="KW-1185">Reference proteome</keyword>
<comment type="similarity">
    <text evidence="1">Belongs to the bacterial sugar transferase family.</text>
</comment>
<name>A0A5C6CLJ6_9BACT</name>
<reference evidence="4 5" key="1">
    <citation type="submission" date="2019-02" db="EMBL/GenBank/DDBJ databases">
        <title>Deep-cultivation of Planctomycetes and their phenomic and genomic characterization uncovers novel biology.</title>
        <authorList>
            <person name="Wiegand S."/>
            <person name="Jogler M."/>
            <person name="Boedeker C."/>
            <person name="Pinto D."/>
            <person name="Vollmers J."/>
            <person name="Rivas-Marin E."/>
            <person name="Kohn T."/>
            <person name="Peeters S.H."/>
            <person name="Heuer A."/>
            <person name="Rast P."/>
            <person name="Oberbeckmann S."/>
            <person name="Bunk B."/>
            <person name="Jeske O."/>
            <person name="Meyerdierks A."/>
            <person name="Storesund J.E."/>
            <person name="Kallscheuer N."/>
            <person name="Luecker S."/>
            <person name="Lage O.M."/>
            <person name="Pohl T."/>
            <person name="Merkel B.J."/>
            <person name="Hornburger P."/>
            <person name="Mueller R.-W."/>
            <person name="Bruemmer F."/>
            <person name="Labrenz M."/>
            <person name="Spormann A.M."/>
            <person name="Op Den Camp H."/>
            <person name="Overmann J."/>
            <person name="Amann R."/>
            <person name="Jetten M.S.M."/>
            <person name="Mascher T."/>
            <person name="Medema M.H."/>
            <person name="Devos D.P."/>
            <person name="Kaster A.-K."/>
            <person name="Ovreas L."/>
            <person name="Rohde M."/>
            <person name="Galperin M.Y."/>
            <person name="Jogler C."/>
        </authorList>
    </citation>
    <scope>NUCLEOTIDE SEQUENCE [LARGE SCALE GENOMIC DNA]</scope>
    <source>
        <strain evidence="4 5">Pla52o</strain>
    </source>
</reference>
<evidence type="ECO:0000259" key="3">
    <source>
        <dbReference type="Pfam" id="PF02397"/>
    </source>
</evidence>
<dbReference type="AlphaFoldDB" id="A0A5C6CLJ6"/>
<organism evidence="4 5">
    <name type="scientific">Novipirellula galeiformis</name>
    <dbReference type="NCBI Taxonomy" id="2528004"/>
    <lineage>
        <taxon>Bacteria</taxon>
        <taxon>Pseudomonadati</taxon>
        <taxon>Planctomycetota</taxon>
        <taxon>Planctomycetia</taxon>
        <taxon>Pirellulales</taxon>
        <taxon>Pirellulaceae</taxon>
        <taxon>Novipirellula</taxon>
    </lineage>
</organism>